<name>A0A1M7A5Q8_9BACT</name>
<proteinExistence type="predicted"/>
<dbReference type="STRING" id="1419482.SAMN05444266_103138"/>
<organism evidence="1 2">
    <name type="scientific">Chitinophaga jiangningensis</name>
    <dbReference type="NCBI Taxonomy" id="1419482"/>
    <lineage>
        <taxon>Bacteria</taxon>
        <taxon>Pseudomonadati</taxon>
        <taxon>Bacteroidota</taxon>
        <taxon>Chitinophagia</taxon>
        <taxon>Chitinophagales</taxon>
        <taxon>Chitinophagaceae</taxon>
        <taxon>Chitinophaga</taxon>
    </lineage>
</organism>
<dbReference type="SUPFAM" id="SSF51905">
    <property type="entry name" value="FAD/NAD(P)-binding domain"/>
    <property type="match status" value="1"/>
</dbReference>
<reference evidence="1 2" key="1">
    <citation type="submission" date="2016-11" db="EMBL/GenBank/DDBJ databases">
        <authorList>
            <person name="Jaros S."/>
            <person name="Januszkiewicz K."/>
            <person name="Wedrychowicz H."/>
        </authorList>
    </citation>
    <scope>NUCLEOTIDE SEQUENCE [LARGE SCALE GENOMIC DNA]</scope>
    <source>
        <strain evidence="1 2">DSM 27406</strain>
    </source>
</reference>
<dbReference type="EMBL" id="FRBL01000003">
    <property type="protein sequence ID" value="SHL38054.1"/>
    <property type="molecule type" value="Genomic_DNA"/>
</dbReference>
<dbReference type="InterPro" id="IPR036188">
    <property type="entry name" value="FAD/NAD-bd_sf"/>
</dbReference>
<keyword evidence="2" id="KW-1185">Reference proteome</keyword>
<dbReference type="Pfam" id="PF05834">
    <property type="entry name" value="Lycopene_cycl"/>
    <property type="match status" value="1"/>
</dbReference>
<evidence type="ECO:0000313" key="2">
    <source>
        <dbReference type="Proteomes" id="UP000184420"/>
    </source>
</evidence>
<protein>
    <submittedName>
        <fullName evidence="1">Lycopene beta-cyclase</fullName>
    </submittedName>
</protein>
<dbReference type="OrthoDB" id="24355at2"/>
<dbReference type="AlphaFoldDB" id="A0A1M7A5Q8"/>
<sequence length="384" mass="43662">MDVYYDYIIAGAGCAGRSLGVHLLPLLEQRNQRLLIIDSSFEHLVNKTWCFWEKETGIFDHLVHCRWDHVNVIHQGQKLTMDIRPYRYKMIRSMDFYDYTSFLFDASPQVHYFTGHVTSLTSDGQLATVIADGKPFYTTCLFNSIPGTIMQQPKKFNYLLQHFKGWTISTTEALFDPLQATLMDFSVAQEDGTAFIYLLPTSETTALVEYTEFSTQRLSDSEYERRLIAYITGRLGISEFAILEEESGAIPMTDHPFSAGNKNIINIGTTGGATKASSGYTFSFIQSQSLKIAAALRDDKLPTDTLQPGRFGFYDAILLDVLSSNKTIGADIFFRLFKCSPPERVLRFLDNKSSLLDEGRIFLRLPKTVFTKSLINKIRRSFIH</sequence>
<gene>
    <name evidence="1" type="ORF">SAMN05444266_103138</name>
</gene>
<accession>A0A1M7A5Q8</accession>
<dbReference type="Proteomes" id="UP000184420">
    <property type="component" value="Unassembled WGS sequence"/>
</dbReference>
<evidence type="ECO:0000313" key="1">
    <source>
        <dbReference type="EMBL" id="SHL38054.1"/>
    </source>
</evidence>